<evidence type="ECO:0000256" key="4">
    <source>
        <dbReference type="RuleBase" id="RU003719"/>
    </source>
</evidence>
<keyword evidence="3" id="KW-0520">NAD</keyword>
<evidence type="ECO:0000259" key="6">
    <source>
        <dbReference type="Pfam" id="PF02826"/>
    </source>
</evidence>
<evidence type="ECO:0000256" key="1">
    <source>
        <dbReference type="ARBA" id="ARBA00005854"/>
    </source>
</evidence>
<evidence type="ECO:0000256" key="3">
    <source>
        <dbReference type="ARBA" id="ARBA00023027"/>
    </source>
</evidence>
<evidence type="ECO:0000313" key="7">
    <source>
        <dbReference type="EMBL" id="MFB9261058.1"/>
    </source>
</evidence>
<evidence type="ECO:0000313" key="8">
    <source>
        <dbReference type="Proteomes" id="UP001589700"/>
    </source>
</evidence>
<name>A0ABV5JTN8_9ACTN</name>
<dbReference type="PANTHER" id="PTHR10996">
    <property type="entry name" value="2-HYDROXYACID DEHYDROGENASE-RELATED"/>
    <property type="match status" value="1"/>
</dbReference>
<organism evidence="7 8">
    <name type="scientific">Dietzia aerolata</name>
    <dbReference type="NCBI Taxonomy" id="595984"/>
    <lineage>
        <taxon>Bacteria</taxon>
        <taxon>Bacillati</taxon>
        <taxon>Actinomycetota</taxon>
        <taxon>Actinomycetes</taxon>
        <taxon>Mycobacteriales</taxon>
        <taxon>Dietziaceae</taxon>
        <taxon>Dietzia</taxon>
    </lineage>
</organism>
<dbReference type="Proteomes" id="UP001589700">
    <property type="component" value="Unassembled WGS sequence"/>
</dbReference>
<dbReference type="InterPro" id="IPR006139">
    <property type="entry name" value="D-isomer_2_OHA_DH_cat_dom"/>
</dbReference>
<proteinExistence type="inferred from homology"/>
<dbReference type="PROSITE" id="PS00065">
    <property type="entry name" value="D_2_HYDROXYACID_DH_1"/>
    <property type="match status" value="1"/>
</dbReference>
<reference evidence="7 8" key="1">
    <citation type="submission" date="2024-09" db="EMBL/GenBank/DDBJ databases">
        <authorList>
            <person name="Sun Q."/>
            <person name="Mori K."/>
        </authorList>
    </citation>
    <scope>NUCLEOTIDE SEQUENCE [LARGE SCALE GENOMIC DNA]</scope>
    <source>
        <strain evidence="7 8">CCM 7659</strain>
    </source>
</reference>
<dbReference type="InterPro" id="IPR050223">
    <property type="entry name" value="D-isomer_2-hydroxyacid_DH"/>
</dbReference>
<feature type="domain" description="D-isomer specific 2-hydroxyacid dehydrogenase NAD-binding" evidence="6">
    <location>
        <begin position="106"/>
        <end position="278"/>
    </location>
</feature>
<comment type="caution">
    <text evidence="7">The sequence shown here is derived from an EMBL/GenBank/DDBJ whole genome shotgun (WGS) entry which is preliminary data.</text>
</comment>
<dbReference type="PANTHER" id="PTHR10996:SF178">
    <property type="entry name" value="2-HYDROXYACID DEHYDROGENASE YGL185C-RELATED"/>
    <property type="match status" value="1"/>
</dbReference>
<keyword evidence="2 4" id="KW-0560">Oxidoreductase</keyword>
<evidence type="ECO:0000256" key="2">
    <source>
        <dbReference type="ARBA" id="ARBA00023002"/>
    </source>
</evidence>
<gene>
    <name evidence="7" type="ORF">ACFFVD_14755</name>
</gene>
<sequence>MTRDAGSVQILLVEPFPPEVTAALSAKFNVTVLSDSAASIDEIEVVACSSLGTVDAALMDRLPRLKVVVNLGVGVDKIDIEHAQQCGIGVSNTPGVLDACVADTAVGLLIDTVREFSAADRYVRAGRWPDGPFPTTRNVSGMHIGIVGLGRIGRAIATRLSAFGCPITYHSRRPVPDVAYPYVGSLNELALRSDALIVAVSGGPENTGMIDREVLHALGANGYLINIARGRLVDEQALVELLRNGGLAGAGLDVYVDEPNVPEELRSLANTVLLPHLGSATKETRAAMADLFLDNLQKFVADGTLVTPVVAPRGGATMQPEPSLTDT</sequence>
<dbReference type="InterPro" id="IPR029752">
    <property type="entry name" value="D-isomer_DH_CS1"/>
</dbReference>
<dbReference type="Pfam" id="PF02826">
    <property type="entry name" value="2-Hacid_dh_C"/>
    <property type="match status" value="1"/>
</dbReference>
<accession>A0ABV5JTN8</accession>
<dbReference type="Pfam" id="PF00389">
    <property type="entry name" value="2-Hacid_dh"/>
    <property type="match status" value="1"/>
</dbReference>
<dbReference type="InterPro" id="IPR006140">
    <property type="entry name" value="D-isomer_DH_NAD-bd"/>
</dbReference>
<dbReference type="SUPFAM" id="SSF51735">
    <property type="entry name" value="NAD(P)-binding Rossmann-fold domains"/>
    <property type="match status" value="1"/>
</dbReference>
<protein>
    <submittedName>
        <fullName evidence="7">2-hydroxyacid dehydrogenase</fullName>
    </submittedName>
</protein>
<keyword evidence="8" id="KW-1185">Reference proteome</keyword>
<dbReference type="RefSeq" id="WP_338403525.1">
    <property type="nucleotide sequence ID" value="NZ_JAALDM010000070.1"/>
</dbReference>
<dbReference type="Gene3D" id="3.40.50.720">
    <property type="entry name" value="NAD(P)-binding Rossmann-like Domain"/>
    <property type="match status" value="2"/>
</dbReference>
<dbReference type="SUPFAM" id="SSF52283">
    <property type="entry name" value="Formate/glycerate dehydrogenase catalytic domain-like"/>
    <property type="match status" value="1"/>
</dbReference>
<dbReference type="EMBL" id="JBHMDY010000012">
    <property type="protein sequence ID" value="MFB9261058.1"/>
    <property type="molecule type" value="Genomic_DNA"/>
</dbReference>
<feature type="domain" description="D-isomer specific 2-hydroxyacid dehydrogenase catalytic" evidence="5">
    <location>
        <begin position="11"/>
        <end position="309"/>
    </location>
</feature>
<dbReference type="InterPro" id="IPR036291">
    <property type="entry name" value="NAD(P)-bd_dom_sf"/>
</dbReference>
<evidence type="ECO:0000259" key="5">
    <source>
        <dbReference type="Pfam" id="PF00389"/>
    </source>
</evidence>
<dbReference type="CDD" id="cd12156">
    <property type="entry name" value="HPPR"/>
    <property type="match status" value="1"/>
</dbReference>
<comment type="similarity">
    <text evidence="1 4">Belongs to the D-isomer specific 2-hydroxyacid dehydrogenase family.</text>
</comment>